<dbReference type="PROSITE" id="PS51257">
    <property type="entry name" value="PROKAR_LIPOPROTEIN"/>
    <property type="match status" value="1"/>
</dbReference>
<reference evidence="15 16" key="1">
    <citation type="submission" date="2019-09" db="EMBL/GenBank/DDBJ databases">
        <title>Draft genome of the ectomycorrhizal ascomycete Sphaerosporella brunnea.</title>
        <authorList>
            <consortium name="DOE Joint Genome Institute"/>
            <person name="Benucci G.M."/>
            <person name="Marozzi G."/>
            <person name="Antonielli L."/>
            <person name="Sanchez S."/>
            <person name="Marco P."/>
            <person name="Wang X."/>
            <person name="Falini L.B."/>
            <person name="Barry K."/>
            <person name="Haridas S."/>
            <person name="Lipzen A."/>
            <person name="Labutti K."/>
            <person name="Grigoriev I.V."/>
            <person name="Murat C."/>
            <person name="Martin F."/>
            <person name="Albertini E."/>
            <person name="Donnini D."/>
            <person name="Bonito G."/>
        </authorList>
    </citation>
    <scope>NUCLEOTIDE SEQUENCE [LARGE SCALE GENOMIC DNA]</scope>
    <source>
        <strain evidence="15 16">Sb_GMNB300</strain>
    </source>
</reference>
<evidence type="ECO:0000313" key="16">
    <source>
        <dbReference type="Proteomes" id="UP000326924"/>
    </source>
</evidence>
<dbReference type="Gene3D" id="3.20.20.40">
    <property type="entry name" value="1, 4-beta cellobiohydrolase"/>
    <property type="match status" value="1"/>
</dbReference>
<evidence type="ECO:0000256" key="13">
    <source>
        <dbReference type="SAM" id="MobiDB-lite"/>
    </source>
</evidence>
<dbReference type="GO" id="GO:0005576">
    <property type="term" value="C:extracellular region"/>
    <property type="evidence" value="ECO:0007669"/>
    <property type="project" value="InterPro"/>
</dbReference>
<dbReference type="OrthoDB" id="64893at2759"/>
<dbReference type="PROSITE" id="PS51164">
    <property type="entry name" value="CBM1_2"/>
    <property type="match status" value="1"/>
</dbReference>
<comment type="caution">
    <text evidence="15">The sequence shown here is derived from an EMBL/GenBank/DDBJ whole genome shotgun (WGS) entry which is preliminary data.</text>
</comment>
<evidence type="ECO:0000256" key="12">
    <source>
        <dbReference type="RuleBase" id="RU361186"/>
    </source>
</evidence>
<evidence type="ECO:0000256" key="10">
    <source>
        <dbReference type="PROSITE-ProRule" id="PRU10056"/>
    </source>
</evidence>
<gene>
    <name evidence="15" type="ORF">FN846DRAFT_1026691</name>
</gene>
<dbReference type="EC" id="3.2.1.-" evidence="12"/>
<comment type="similarity">
    <text evidence="12">Belongs to the glycosyl hydrolase family 6.</text>
</comment>
<dbReference type="InterPro" id="IPR001524">
    <property type="entry name" value="Glyco_hydro_6_CS"/>
</dbReference>
<feature type="binding site" evidence="9">
    <location>
        <position position="270"/>
    </location>
    <ligand>
        <name>substrate</name>
    </ligand>
</feature>
<evidence type="ECO:0000259" key="14">
    <source>
        <dbReference type="PROSITE" id="PS51164"/>
    </source>
</evidence>
<dbReference type="InterPro" id="IPR035971">
    <property type="entry name" value="CBD_sf"/>
</dbReference>
<dbReference type="FunFam" id="3.20.20.40:FF:000001">
    <property type="entry name" value="Glucanase"/>
    <property type="match status" value="1"/>
</dbReference>
<keyword evidence="2 12" id="KW-0378">Hydrolase</keyword>
<evidence type="ECO:0000256" key="8">
    <source>
        <dbReference type="PIRSR" id="PIRSR001100-1"/>
    </source>
</evidence>
<evidence type="ECO:0000256" key="11">
    <source>
        <dbReference type="PROSITE-ProRule" id="PRU10057"/>
    </source>
</evidence>
<dbReference type="PIRSF" id="PIRSF001100">
    <property type="entry name" value="Beta_cellobiohydrolase"/>
    <property type="match status" value="1"/>
</dbReference>
<feature type="binding site" evidence="9">
    <location>
        <position position="267"/>
    </location>
    <ligand>
        <name>substrate</name>
    </ligand>
</feature>
<keyword evidence="1 12" id="KW-0732">Signal</keyword>
<dbReference type="PANTHER" id="PTHR34876:SF4">
    <property type="entry name" value="1,4-BETA-D-GLUCAN CELLOBIOHYDROLASE C-RELATED"/>
    <property type="match status" value="1"/>
</dbReference>
<dbReference type="GO" id="GO:0004553">
    <property type="term" value="F:hydrolase activity, hydrolyzing O-glycosyl compounds"/>
    <property type="evidence" value="ECO:0007669"/>
    <property type="project" value="InterPro"/>
</dbReference>
<dbReference type="PROSITE" id="PS00562">
    <property type="entry name" value="CBM1_1"/>
    <property type="match status" value="1"/>
</dbReference>
<keyword evidence="3 12" id="KW-0136">Cellulose degradation</keyword>
<dbReference type="AlphaFoldDB" id="A0A5J5F823"/>
<feature type="binding site" evidence="9">
    <location>
        <position position="138"/>
    </location>
    <ligand>
        <name>substrate</name>
    </ligand>
</feature>
<evidence type="ECO:0000256" key="7">
    <source>
        <dbReference type="ARBA" id="ARBA00023326"/>
    </source>
</evidence>
<feature type="compositionally biased region" description="Low complexity" evidence="13">
    <location>
        <begin position="59"/>
        <end position="87"/>
    </location>
</feature>
<dbReference type="InterPro" id="IPR000254">
    <property type="entry name" value="CBD"/>
</dbReference>
<name>A0A5J5F823_9PEZI</name>
<keyword evidence="16" id="KW-1185">Reference proteome</keyword>
<sequence>MRNFILASALIAVAAAQQSAWGQCGGTGWSGATSCISGYTCSKMNDFYSQCIPGSQATTTATTNNGGGSVSTTTTPTTTAGGASNTNNPFAGRTQWANPYYASEVSSLAIPSLIAAGNTALASAAAKVAQVPSFTWLDTRAKVPSVRTYLQSIKDADTKNVIVPLVVYDLPERDCAAAASNGELSLANNGSAIYQSDYIDAIYTILADFPDIPVALIIEPDSLANLVTNSNVAKCSNAASAYKTLIAYAVKKFGALSNVAQYLDGGHGGWLGWPANLPPAAQLFAQIRQDAGSPANLRGLATNVANYNAWSIATCPSYTTPNPNCDEKRYIDAMASALDGQGWSNTHYIVDQGRSGKQPTGQIQQGDWCNALGTGFGTRPGTTPDDANLDAFVWVKPGGESDGTSNTSSARYDYHCGQSDALQPAPEAGTWFQAYFVQLLTNANPSFT</sequence>
<dbReference type="GO" id="GO:0030245">
    <property type="term" value="P:cellulose catabolic process"/>
    <property type="evidence" value="ECO:0007669"/>
    <property type="project" value="UniProtKB-KW"/>
</dbReference>
<evidence type="ECO:0000256" key="5">
    <source>
        <dbReference type="ARBA" id="ARBA00023277"/>
    </source>
</evidence>
<dbReference type="GO" id="GO:0030248">
    <property type="term" value="F:cellulose binding"/>
    <property type="evidence" value="ECO:0007669"/>
    <property type="project" value="InterPro"/>
</dbReference>
<evidence type="ECO:0000256" key="6">
    <source>
        <dbReference type="ARBA" id="ARBA00023295"/>
    </source>
</evidence>
<evidence type="ECO:0000313" key="15">
    <source>
        <dbReference type="EMBL" id="KAA8912979.1"/>
    </source>
</evidence>
<keyword evidence="7 12" id="KW-0624">Polysaccharide degradation</keyword>
<proteinExistence type="inferred from homology"/>
<feature type="chain" id="PRO_5023963038" description="Glucanase" evidence="12">
    <location>
        <begin position="17"/>
        <end position="448"/>
    </location>
</feature>
<feature type="binding site" evidence="9">
    <location>
        <position position="136"/>
    </location>
    <ligand>
        <name>substrate</name>
    </ligand>
</feature>
<evidence type="ECO:0000256" key="4">
    <source>
        <dbReference type="ARBA" id="ARBA00023157"/>
    </source>
</evidence>
<feature type="binding site" evidence="9">
    <location>
        <position position="368"/>
    </location>
    <ligand>
        <name>substrate</name>
    </ligand>
</feature>
<organism evidence="15 16">
    <name type="scientific">Sphaerosporella brunnea</name>
    <dbReference type="NCBI Taxonomy" id="1250544"/>
    <lineage>
        <taxon>Eukaryota</taxon>
        <taxon>Fungi</taxon>
        <taxon>Dikarya</taxon>
        <taxon>Ascomycota</taxon>
        <taxon>Pezizomycotina</taxon>
        <taxon>Pezizomycetes</taxon>
        <taxon>Pezizales</taxon>
        <taxon>Pyronemataceae</taxon>
        <taxon>Sphaerosporella</taxon>
    </lineage>
</organism>
<feature type="active site" evidence="10">
    <location>
        <position position="174"/>
    </location>
</feature>
<evidence type="ECO:0000256" key="9">
    <source>
        <dbReference type="PIRSR" id="PIRSR001100-2"/>
    </source>
</evidence>
<dbReference type="SMART" id="SM00236">
    <property type="entry name" value="fCBD"/>
    <property type="match status" value="1"/>
</dbReference>
<dbReference type="Pfam" id="PF01341">
    <property type="entry name" value="Glyco_hydro_6"/>
    <property type="match status" value="1"/>
</dbReference>
<feature type="binding site" evidence="9">
    <location>
        <position position="306"/>
    </location>
    <ligand>
        <name>substrate</name>
    </ligand>
</feature>
<feature type="active site" description="Proton acceptor" evidence="8">
    <location>
        <position position="402"/>
    </location>
</feature>
<feature type="region of interest" description="Disordered" evidence="13">
    <location>
        <begin position="59"/>
        <end position="89"/>
    </location>
</feature>
<accession>A0A5J5F823</accession>
<dbReference type="SUPFAM" id="SSF57180">
    <property type="entry name" value="Cellulose-binding domain"/>
    <property type="match status" value="1"/>
</dbReference>
<dbReference type="Proteomes" id="UP000326924">
    <property type="component" value="Unassembled WGS sequence"/>
</dbReference>
<feature type="active site" description="Proton donor" evidence="8 11">
    <location>
        <position position="221"/>
    </location>
</feature>
<evidence type="ECO:0000256" key="2">
    <source>
        <dbReference type="ARBA" id="ARBA00022801"/>
    </source>
</evidence>
<feature type="binding site" evidence="9">
    <location>
        <position position="400"/>
    </location>
    <ligand>
        <name>substrate</name>
    </ligand>
</feature>
<keyword evidence="6 12" id="KW-0326">Glycosidase</keyword>
<evidence type="ECO:0000256" key="3">
    <source>
        <dbReference type="ARBA" id="ARBA00023001"/>
    </source>
</evidence>
<keyword evidence="5 12" id="KW-0119">Carbohydrate metabolism</keyword>
<dbReference type="PRINTS" id="PR00733">
    <property type="entry name" value="GLHYDRLASE6"/>
</dbReference>
<keyword evidence="4" id="KW-1015">Disulfide bond</keyword>
<feature type="domain" description="CBM1" evidence="14">
    <location>
        <begin position="16"/>
        <end position="52"/>
    </location>
</feature>
<dbReference type="PROSITE" id="PS00655">
    <property type="entry name" value="GLYCOSYL_HYDROL_F6_1"/>
    <property type="match status" value="1"/>
</dbReference>
<evidence type="ECO:0000256" key="1">
    <source>
        <dbReference type="ARBA" id="ARBA00022729"/>
    </source>
</evidence>
<dbReference type="EMBL" id="VXIS01000018">
    <property type="protein sequence ID" value="KAA8912979.1"/>
    <property type="molecule type" value="Genomic_DNA"/>
</dbReference>
<dbReference type="InParanoid" id="A0A5J5F823"/>
<dbReference type="InterPro" id="IPR016288">
    <property type="entry name" value="Beta_cellobiohydrolase"/>
</dbReference>
<feature type="binding site" evidence="9">
    <location>
        <position position="396"/>
    </location>
    <ligand>
        <name>substrate</name>
    </ligand>
</feature>
<dbReference type="PANTHER" id="PTHR34876">
    <property type="match status" value="1"/>
</dbReference>
<dbReference type="PROSITE" id="PS00656">
    <property type="entry name" value="GLYCOSYL_HYDROL_F6_2"/>
    <property type="match status" value="1"/>
</dbReference>
<dbReference type="InterPro" id="IPR036434">
    <property type="entry name" value="Beta_cellobiohydrolase_sf"/>
</dbReference>
<protein>
    <recommendedName>
        <fullName evidence="12">Glucanase</fullName>
        <ecNumber evidence="12">3.2.1.-</ecNumber>
    </recommendedName>
</protein>
<feature type="signal peptide" evidence="12">
    <location>
        <begin position="1"/>
        <end position="16"/>
    </location>
</feature>
<dbReference type="SUPFAM" id="SSF51989">
    <property type="entry name" value="Glycosyl hydrolases family 6, cellulases"/>
    <property type="match status" value="1"/>
</dbReference>
<dbReference type="Pfam" id="PF00734">
    <property type="entry name" value="CBM_1"/>
    <property type="match status" value="1"/>
</dbReference>